<evidence type="ECO:0000256" key="1">
    <source>
        <dbReference type="ARBA" id="ARBA00009437"/>
    </source>
</evidence>
<evidence type="ECO:0000256" key="4">
    <source>
        <dbReference type="ARBA" id="ARBA00023159"/>
    </source>
</evidence>
<gene>
    <name evidence="7" type="ORF">ACFPPC_19460</name>
</gene>
<protein>
    <submittedName>
        <fullName evidence="7">LysR family transcriptional regulator</fullName>
    </submittedName>
</protein>
<dbReference type="PROSITE" id="PS50931">
    <property type="entry name" value="HTH_LYSR"/>
    <property type="match status" value="1"/>
</dbReference>
<evidence type="ECO:0000256" key="5">
    <source>
        <dbReference type="ARBA" id="ARBA00023163"/>
    </source>
</evidence>
<dbReference type="Gene3D" id="3.40.190.290">
    <property type="match status" value="1"/>
</dbReference>
<evidence type="ECO:0000256" key="2">
    <source>
        <dbReference type="ARBA" id="ARBA00023015"/>
    </source>
</evidence>
<dbReference type="Gene3D" id="1.10.10.10">
    <property type="entry name" value="Winged helix-like DNA-binding domain superfamily/Winged helix DNA-binding domain"/>
    <property type="match status" value="1"/>
</dbReference>
<evidence type="ECO:0000313" key="7">
    <source>
        <dbReference type="EMBL" id="MFC5394819.1"/>
    </source>
</evidence>
<dbReference type="InterPro" id="IPR005119">
    <property type="entry name" value="LysR_subst-bd"/>
</dbReference>
<proteinExistence type="inferred from homology"/>
<dbReference type="InterPro" id="IPR036390">
    <property type="entry name" value="WH_DNA-bd_sf"/>
</dbReference>
<sequence>MAAGAPHHDLPRRQAREAAINLRQLRYFVGIAEVGNITKAAEQLNVAQPALGLQIRQLEQTLQTELLLRHSRGVVLTQAGELLLERARRILQEVEDARRDVRALAGNDQEMLTIGLTPSIMLQIGPDLLIDAKNGIPSVALSLVEELSHVLIAAMERGELNAAFAYGVDQPRPGIERTALFEEELVLIRPIADGPLPETVTLAEALSHDLVQAGERDMVQQLLKAAAEKFSLPLRIVYEAQSVPAMRALVVRGVAASVMPYGTAIEELRAGKLAMQRISDQPPKRTLYLIRPGNAPAFRQQEAVDRFFASVTEHLLESLGSLARRVGS</sequence>
<dbReference type="PANTHER" id="PTHR30293">
    <property type="entry name" value="TRANSCRIPTIONAL REGULATORY PROTEIN NAC-RELATED"/>
    <property type="match status" value="1"/>
</dbReference>
<dbReference type="Proteomes" id="UP001596104">
    <property type="component" value="Unassembled WGS sequence"/>
</dbReference>
<dbReference type="EMBL" id="JBHSLV010000033">
    <property type="protein sequence ID" value="MFC5394819.1"/>
    <property type="molecule type" value="Genomic_DNA"/>
</dbReference>
<dbReference type="SUPFAM" id="SSF46785">
    <property type="entry name" value="Winged helix' DNA-binding domain"/>
    <property type="match status" value="1"/>
</dbReference>
<dbReference type="SUPFAM" id="SSF53850">
    <property type="entry name" value="Periplasmic binding protein-like II"/>
    <property type="match status" value="1"/>
</dbReference>
<organism evidence="7 8">
    <name type="scientific">Bosea vestrisii</name>
    <dbReference type="NCBI Taxonomy" id="151416"/>
    <lineage>
        <taxon>Bacteria</taxon>
        <taxon>Pseudomonadati</taxon>
        <taxon>Pseudomonadota</taxon>
        <taxon>Alphaproteobacteria</taxon>
        <taxon>Hyphomicrobiales</taxon>
        <taxon>Boseaceae</taxon>
        <taxon>Bosea</taxon>
    </lineage>
</organism>
<keyword evidence="4" id="KW-0010">Activator</keyword>
<evidence type="ECO:0000259" key="6">
    <source>
        <dbReference type="PROSITE" id="PS50931"/>
    </source>
</evidence>
<feature type="domain" description="HTH lysR-type" evidence="6">
    <location>
        <begin position="20"/>
        <end position="77"/>
    </location>
</feature>
<dbReference type="Pfam" id="PF00126">
    <property type="entry name" value="HTH_1"/>
    <property type="match status" value="1"/>
</dbReference>
<keyword evidence="2" id="KW-0805">Transcription regulation</keyword>
<dbReference type="PANTHER" id="PTHR30293:SF0">
    <property type="entry name" value="NITROGEN ASSIMILATION REGULATORY PROTEIN NAC"/>
    <property type="match status" value="1"/>
</dbReference>
<keyword evidence="5" id="KW-0804">Transcription</keyword>
<comment type="caution">
    <text evidence="7">The sequence shown here is derived from an EMBL/GenBank/DDBJ whole genome shotgun (WGS) entry which is preliminary data.</text>
</comment>
<keyword evidence="8" id="KW-1185">Reference proteome</keyword>
<evidence type="ECO:0000313" key="8">
    <source>
        <dbReference type="Proteomes" id="UP001596104"/>
    </source>
</evidence>
<comment type="similarity">
    <text evidence="1">Belongs to the LysR transcriptional regulatory family.</text>
</comment>
<accession>A0ABW0HIH6</accession>
<name>A0ABW0HIH6_9HYPH</name>
<evidence type="ECO:0000256" key="3">
    <source>
        <dbReference type="ARBA" id="ARBA00023125"/>
    </source>
</evidence>
<dbReference type="RefSeq" id="WP_377010362.1">
    <property type="nucleotide sequence ID" value="NZ_JBHSLV010000033.1"/>
</dbReference>
<reference evidence="8" key="1">
    <citation type="journal article" date="2019" name="Int. J. Syst. Evol. Microbiol.">
        <title>The Global Catalogue of Microorganisms (GCM) 10K type strain sequencing project: providing services to taxonomists for standard genome sequencing and annotation.</title>
        <authorList>
            <consortium name="The Broad Institute Genomics Platform"/>
            <consortium name="The Broad Institute Genome Sequencing Center for Infectious Disease"/>
            <person name="Wu L."/>
            <person name="Ma J."/>
        </authorList>
    </citation>
    <scope>NUCLEOTIDE SEQUENCE [LARGE SCALE GENOMIC DNA]</scope>
    <source>
        <strain evidence="8">CGMCC 1.16326</strain>
    </source>
</reference>
<dbReference type="InterPro" id="IPR000847">
    <property type="entry name" value="LysR_HTH_N"/>
</dbReference>
<dbReference type="PRINTS" id="PR00039">
    <property type="entry name" value="HTHLYSR"/>
</dbReference>
<dbReference type="InterPro" id="IPR036388">
    <property type="entry name" value="WH-like_DNA-bd_sf"/>
</dbReference>
<keyword evidence="3" id="KW-0238">DNA-binding</keyword>
<dbReference type="Pfam" id="PF03466">
    <property type="entry name" value="LysR_substrate"/>
    <property type="match status" value="1"/>
</dbReference>